<keyword evidence="3" id="KW-1185">Reference proteome</keyword>
<evidence type="ECO:0000313" key="2">
    <source>
        <dbReference type="EMBL" id="THH18222.1"/>
    </source>
</evidence>
<feature type="region of interest" description="Disordered" evidence="1">
    <location>
        <begin position="560"/>
        <end position="583"/>
    </location>
</feature>
<name>A0A4S4M013_9AGAM</name>
<reference evidence="2 3" key="1">
    <citation type="submission" date="2019-02" db="EMBL/GenBank/DDBJ databases">
        <title>Genome sequencing of the rare red list fungi Bondarzewia mesenterica.</title>
        <authorList>
            <person name="Buettner E."/>
            <person name="Kellner H."/>
        </authorList>
    </citation>
    <scope>NUCLEOTIDE SEQUENCE [LARGE SCALE GENOMIC DNA]</scope>
    <source>
        <strain evidence="2 3">DSM 108281</strain>
    </source>
</reference>
<comment type="caution">
    <text evidence="2">The sequence shown here is derived from an EMBL/GenBank/DDBJ whole genome shotgun (WGS) entry which is preliminary data.</text>
</comment>
<evidence type="ECO:0000256" key="1">
    <source>
        <dbReference type="SAM" id="MobiDB-lite"/>
    </source>
</evidence>
<sequence length="622" mass="67617">MPATTQRRARSTLTKVKPYAKSAIKIPHGDVGNNSSDSLLYARSQGAPGGLPDIPGFPTYAQCKRIEETYLNSLSNRKQPKALITQTLFDDIWDVLHDHECSIGTPQFRFWVRKMFVLNYPQTALTGPTSRGSLTPVVMHDARPVAVREQLYEVLCYCHALAKHGGRDKTCAVVRAHYSWVPKELTAQFVKACPTCTLKRSGNPDLVAMMKEQAKGPASATATVVGELNLPVPLDETPKDYAAVPYWGPGPNDPKFKILQELEREKLHHFSSGARDREDNIRNIGRYLLTSQRSASPETSPDFPETPLLQANASIPSLCLPSLSPPHSPSGSAALGIAPLYDGRWESLYNHPSTRLSGTYADSQGSGSPTGGIMHSEILSNDVVMPLSSCSPDRTLSLPPLMRALCEGTVGNTVPIMRSPPKHLFLQSEPLSQDAHIDPALLMDGPIDESFIDFSGGPGREQTPKKPSPPRVRPSQPSFSNRIAPHTVSPNAQGSLGSGMYRRAAPPSPLDFSCLLNIGISPDRLLLRDQPSPMPTPTRLFGFGPGLGFAHVAFSRSGSSRSLSVDMRSPRTPVDRKVEQERGPVGLVESVDGMQLSGNRGMRNMWGSTPGLSDIGADRWLT</sequence>
<dbReference type="AlphaFoldDB" id="A0A4S4M013"/>
<accession>A0A4S4M013</accession>
<dbReference type="EMBL" id="SGPL01000082">
    <property type="protein sequence ID" value="THH18222.1"/>
    <property type="molecule type" value="Genomic_DNA"/>
</dbReference>
<evidence type="ECO:0000313" key="3">
    <source>
        <dbReference type="Proteomes" id="UP000310158"/>
    </source>
</evidence>
<feature type="region of interest" description="Disordered" evidence="1">
    <location>
        <begin position="448"/>
        <end position="502"/>
    </location>
</feature>
<gene>
    <name evidence="2" type="ORF">EW146_g2716</name>
</gene>
<dbReference type="OrthoDB" id="2499658at2759"/>
<protein>
    <submittedName>
        <fullName evidence="2">Uncharacterized protein</fullName>
    </submittedName>
</protein>
<proteinExistence type="predicted"/>
<dbReference type="Proteomes" id="UP000310158">
    <property type="component" value="Unassembled WGS sequence"/>
</dbReference>
<feature type="compositionally biased region" description="Basic and acidic residues" evidence="1">
    <location>
        <begin position="573"/>
        <end position="582"/>
    </location>
</feature>
<organism evidence="2 3">
    <name type="scientific">Bondarzewia mesenterica</name>
    <dbReference type="NCBI Taxonomy" id="1095465"/>
    <lineage>
        <taxon>Eukaryota</taxon>
        <taxon>Fungi</taxon>
        <taxon>Dikarya</taxon>
        <taxon>Basidiomycota</taxon>
        <taxon>Agaricomycotina</taxon>
        <taxon>Agaricomycetes</taxon>
        <taxon>Russulales</taxon>
        <taxon>Bondarzewiaceae</taxon>
        <taxon>Bondarzewia</taxon>
    </lineage>
</organism>